<proteinExistence type="predicted"/>
<keyword evidence="1" id="KW-1133">Transmembrane helix</keyword>
<keyword evidence="1" id="KW-0472">Membrane</keyword>
<dbReference type="Proteomes" id="UP000464688">
    <property type="component" value="Chromosome"/>
</dbReference>
<dbReference type="EMBL" id="CP047267">
    <property type="protein sequence ID" value="QHF08129.1"/>
    <property type="molecule type" value="Genomic_DNA"/>
</dbReference>
<organism evidence="2 3">
    <name type="scientific">Pseudomonas syringae UB303</name>
    <dbReference type="NCBI Taxonomy" id="1357287"/>
    <lineage>
        <taxon>Bacteria</taxon>
        <taxon>Pseudomonadati</taxon>
        <taxon>Pseudomonadota</taxon>
        <taxon>Gammaproteobacteria</taxon>
        <taxon>Pseudomonadales</taxon>
        <taxon>Pseudomonadaceae</taxon>
        <taxon>Pseudomonas</taxon>
        <taxon>Pseudomonas syringae</taxon>
    </lineage>
</organism>
<evidence type="ECO:0000313" key="2">
    <source>
        <dbReference type="EMBL" id="QHF08129.1"/>
    </source>
</evidence>
<accession>A0AAJ4E438</accession>
<sequence length="48" mass="5036">MKNPPDASTASASIAGSVLAQSAWKRVLFSLAILILLWLAIGWSVAIP</sequence>
<dbReference type="RefSeq" id="WP_153795665.1">
    <property type="nucleotide sequence ID" value="NZ_CP047267.1"/>
</dbReference>
<dbReference type="AlphaFoldDB" id="A0AAJ4E438"/>
<feature type="transmembrane region" description="Helical" evidence="1">
    <location>
        <begin position="27"/>
        <end position="47"/>
    </location>
</feature>
<keyword evidence="1" id="KW-0812">Transmembrane</keyword>
<name>A0AAJ4E438_PSESX</name>
<gene>
    <name evidence="2" type="ORF">N026_11775</name>
</gene>
<reference evidence="2 3" key="1">
    <citation type="journal article" date="2014" name="Genome Announc.">
        <title>Draft Genome Sequences of a Phylogenetically Diverse Suite of Pseudomonas syringae Strains from Multiple Source Populations.</title>
        <authorList>
            <person name="Baltrus D.A."/>
            <person name="Yourstone S."/>
            <person name="Lind A."/>
            <person name="Guilbaud C."/>
            <person name="Sands D.C."/>
            <person name="Jones C.D."/>
            <person name="Morris C.E."/>
            <person name="Dangl J.L."/>
        </authorList>
    </citation>
    <scope>NUCLEOTIDE SEQUENCE [LARGE SCALE GENOMIC DNA]</scope>
    <source>
        <strain evidence="2 3">UB303</strain>
    </source>
</reference>
<protein>
    <submittedName>
        <fullName evidence="2">Uncharacterized protein</fullName>
    </submittedName>
</protein>
<evidence type="ECO:0000313" key="3">
    <source>
        <dbReference type="Proteomes" id="UP000464688"/>
    </source>
</evidence>
<evidence type="ECO:0000256" key="1">
    <source>
        <dbReference type="SAM" id="Phobius"/>
    </source>
</evidence>